<feature type="transmembrane region" description="Helical" evidence="7">
    <location>
        <begin position="270"/>
        <end position="291"/>
    </location>
</feature>
<feature type="transmembrane region" description="Helical" evidence="7">
    <location>
        <begin position="42"/>
        <end position="60"/>
    </location>
</feature>
<comment type="subcellular location">
    <subcellularLocation>
        <location evidence="1">Cell inner membrane</location>
        <topology evidence="1">Multi-pass membrane protein</topology>
    </subcellularLocation>
</comment>
<organism evidence="9 10">
    <name type="scientific">Alkalicoccus saliphilus</name>
    <dbReference type="NCBI Taxonomy" id="200989"/>
    <lineage>
        <taxon>Bacteria</taxon>
        <taxon>Bacillati</taxon>
        <taxon>Bacillota</taxon>
        <taxon>Bacilli</taxon>
        <taxon>Bacillales</taxon>
        <taxon>Bacillaceae</taxon>
        <taxon>Alkalicoccus</taxon>
    </lineage>
</organism>
<dbReference type="GO" id="GO:0016491">
    <property type="term" value="F:oxidoreductase activity"/>
    <property type="evidence" value="ECO:0007669"/>
    <property type="project" value="InterPro"/>
</dbReference>
<evidence type="ECO:0000313" key="10">
    <source>
        <dbReference type="Proteomes" id="UP000240509"/>
    </source>
</evidence>
<gene>
    <name evidence="9" type="ORF">C6Y45_11510</name>
</gene>
<dbReference type="PIRSF" id="PIRSF006066">
    <property type="entry name" value="HI0050"/>
    <property type="match status" value="1"/>
</dbReference>
<keyword evidence="3" id="KW-0997">Cell inner membrane</keyword>
<dbReference type="PANTHER" id="PTHR33362:SF5">
    <property type="entry name" value="C4-DICARBOXYLATE TRAP TRANSPORTER LARGE PERMEASE PROTEIN DCTM"/>
    <property type="match status" value="1"/>
</dbReference>
<reference evidence="9 10" key="1">
    <citation type="submission" date="2018-03" db="EMBL/GenBank/DDBJ databases">
        <title>Alkalicoccus saliphilus sp. nov., isolated from a mineral pool.</title>
        <authorList>
            <person name="Zhao B."/>
        </authorList>
    </citation>
    <scope>NUCLEOTIDE SEQUENCE [LARGE SCALE GENOMIC DNA]</scope>
    <source>
        <strain evidence="9 10">6AG</strain>
    </source>
</reference>
<feature type="transmembrane region" description="Helical" evidence="7">
    <location>
        <begin position="213"/>
        <end position="238"/>
    </location>
</feature>
<comment type="caution">
    <text evidence="9">The sequence shown here is derived from an EMBL/GenBank/DDBJ whole genome shotgun (WGS) entry which is preliminary data.</text>
</comment>
<keyword evidence="2" id="KW-1003">Cell membrane</keyword>
<feature type="transmembrane region" description="Helical" evidence="7">
    <location>
        <begin position="129"/>
        <end position="152"/>
    </location>
</feature>
<proteinExistence type="predicted"/>
<feature type="domain" description="Cytochrome b/b6 N-terminal region profile" evidence="8">
    <location>
        <begin position="1"/>
        <end position="196"/>
    </location>
</feature>
<dbReference type="Proteomes" id="UP000240509">
    <property type="component" value="Unassembled WGS sequence"/>
</dbReference>
<dbReference type="PROSITE" id="PS51002">
    <property type="entry name" value="CYTB_NTER"/>
    <property type="match status" value="1"/>
</dbReference>
<evidence type="ECO:0000259" key="8">
    <source>
        <dbReference type="PROSITE" id="PS51002"/>
    </source>
</evidence>
<evidence type="ECO:0000256" key="4">
    <source>
        <dbReference type="ARBA" id="ARBA00022692"/>
    </source>
</evidence>
<evidence type="ECO:0000256" key="5">
    <source>
        <dbReference type="ARBA" id="ARBA00022989"/>
    </source>
</evidence>
<sequence>MIVLLLLLLIIGVPIGFTFALAGLLGAWMADLPFGMIASMPYYAVASFPLLAIPFFILAGELMNRGKLIDKLIDLIEVFLSWLPGRLGHVTLLSSAFLGAMTGSSIATVAAMSSSVGPRMIDKGYKRGYVAALTGCSGLLGVLIPPSIPLIVYGAAVGASVSNLFLATIVPGIMMALIYMIVHWLSIPTVLTNEEAGKMERKSSFDKDLFKKAPLLTLKSLPAALLPVIILGGIYSGITTPTEAAAIAGVYALLVIVLGRLVSVYKIPNIFYQASLISISIMVIIAFASIFNRVMTLMQVPQTIANFTTTITENPLLFLIFVNLVLFLVGMFMETNAAVLLMAPLLYPSAMNFGIDPIHFGIILVTNIQIGLITPPMAANIFVSARINKSSLVEMWPYIVRFLIPSIIGLIIITYVPALTLWWQ</sequence>
<dbReference type="Pfam" id="PF06808">
    <property type="entry name" value="DctM"/>
    <property type="match status" value="1"/>
</dbReference>
<dbReference type="EMBL" id="PZJJ01000019">
    <property type="protein sequence ID" value="PTL38416.1"/>
    <property type="molecule type" value="Genomic_DNA"/>
</dbReference>
<accession>A0A2T4U4U3</accession>
<name>A0A2T4U4U3_9BACI</name>
<keyword evidence="4 7" id="KW-0812">Transmembrane</keyword>
<dbReference type="InterPro" id="IPR005797">
    <property type="entry name" value="Cyt_b/b6_N"/>
</dbReference>
<dbReference type="NCBIfam" id="TIGR00786">
    <property type="entry name" value="dctM"/>
    <property type="match status" value="1"/>
</dbReference>
<dbReference type="GO" id="GO:0022857">
    <property type="term" value="F:transmembrane transporter activity"/>
    <property type="evidence" value="ECO:0007669"/>
    <property type="project" value="TreeGrafter"/>
</dbReference>
<keyword evidence="10" id="KW-1185">Reference proteome</keyword>
<keyword evidence="5 7" id="KW-1133">Transmembrane helix</keyword>
<feature type="transmembrane region" description="Helical" evidence="7">
    <location>
        <begin position="244"/>
        <end position="263"/>
    </location>
</feature>
<dbReference type="PANTHER" id="PTHR33362">
    <property type="entry name" value="SIALIC ACID TRAP TRANSPORTER PERMEASE PROTEIN SIAT-RELATED"/>
    <property type="match status" value="1"/>
</dbReference>
<feature type="transmembrane region" description="Helical" evidence="7">
    <location>
        <begin position="316"/>
        <end position="346"/>
    </location>
</feature>
<dbReference type="InterPro" id="IPR004681">
    <property type="entry name" value="TRAP_DctM"/>
</dbReference>
<evidence type="ECO:0000256" key="1">
    <source>
        <dbReference type="ARBA" id="ARBA00004429"/>
    </source>
</evidence>
<dbReference type="AlphaFoldDB" id="A0A2T4U4U3"/>
<keyword evidence="6 7" id="KW-0472">Membrane</keyword>
<evidence type="ECO:0000256" key="7">
    <source>
        <dbReference type="SAM" id="Phobius"/>
    </source>
</evidence>
<protein>
    <submittedName>
        <fullName evidence="9">TRAP transporter large permease</fullName>
    </submittedName>
</protein>
<dbReference type="OrthoDB" id="9785600at2"/>
<feature type="transmembrane region" description="Helical" evidence="7">
    <location>
        <begin position="96"/>
        <end position="117"/>
    </location>
</feature>
<evidence type="ECO:0000256" key="2">
    <source>
        <dbReference type="ARBA" id="ARBA00022475"/>
    </source>
</evidence>
<evidence type="ECO:0000256" key="6">
    <source>
        <dbReference type="ARBA" id="ARBA00023136"/>
    </source>
</evidence>
<evidence type="ECO:0000256" key="3">
    <source>
        <dbReference type="ARBA" id="ARBA00022519"/>
    </source>
</evidence>
<feature type="transmembrane region" description="Helical" evidence="7">
    <location>
        <begin position="398"/>
        <end position="423"/>
    </location>
</feature>
<dbReference type="GO" id="GO:0009055">
    <property type="term" value="F:electron transfer activity"/>
    <property type="evidence" value="ECO:0007669"/>
    <property type="project" value="InterPro"/>
</dbReference>
<feature type="transmembrane region" description="Helical" evidence="7">
    <location>
        <begin position="358"/>
        <end position="378"/>
    </location>
</feature>
<dbReference type="GO" id="GO:0005886">
    <property type="term" value="C:plasma membrane"/>
    <property type="evidence" value="ECO:0007669"/>
    <property type="project" value="UniProtKB-SubCell"/>
</dbReference>
<evidence type="ECO:0000313" key="9">
    <source>
        <dbReference type="EMBL" id="PTL38416.1"/>
    </source>
</evidence>
<feature type="transmembrane region" description="Helical" evidence="7">
    <location>
        <begin position="164"/>
        <end position="192"/>
    </location>
</feature>
<dbReference type="InterPro" id="IPR010656">
    <property type="entry name" value="DctM"/>
</dbReference>